<sequence>MPLRVPAQRRRSQEPGAERPGTAGALPAVPFNQRVRLLVEAVDQADELALAQGLMEARGWAVRRAGREDAPATADGGRVALVVEVRLSGSRRRAEKAACGAVERLARTHQLALWVRDAALLLRPDDPRTEYRVIRRPGAGTGWRDRLARWWAACGGRGAHRLLRLPGGLTREAVERELTERPLGGLTFASDAYELRPAPPETEEEATAAAGRRASSRVRVLPGAAVAAAAVLGWTALDGRGLLWWPLTAAALFCAPGVYFALRDSWFSRNAVWLVPLALPVGWSLVTWLGRLMQAFYLDRFGVPSGSVRSAGDLWPYAAAAEPLGLALGFVLFFTAVAGWLRHVHIAKGDNRLALVALTVLLSAAFAATALLTGVHDADRAAREAASAVHRGHAPAAYFGVRGALMCVVPVGGGPVPVENGPVPAGHAVLSFGASGDWIWLWDPDRSQALSVRREDVQLLPAPAVSGNRRTGCGR</sequence>
<evidence type="ECO:0000256" key="1">
    <source>
        <dbReference type="SAM" id="MobiDB-lite"/>
    </source>
</evidence>
<feature type="transmembrane region" description="Helical" evidence="2">
    <location>
        <begin position="317"/>
        <end position="341"/>
    </location>
</feature>
<feature type="transmembrane region" description="Helical" evidence="2">
    <location>
        <begin position="243"/>
        <end position="262"/>
    </location>
</feature>
<evidence type="ECO:0000313" key="4">
    <source>
        <dbReference type="Proteomes" id="UP000198280"/>
    </source>
</evidence>
<gene>
    <name evidence="3" type="ORF">SAMN05216252_11910</name>
</gene>
<feature type="region of interest" description="Disordered" evidence="1">
    <location>
        <begin position="1"/>
        <end position="26"/>
    </location>
</feature>
<keyword evidence="2" id="KW-1133">Transmembrane helix</keyword>
<name>A0A239LB04_9ACTN</name>
<proteinExistence type="predicted"/>
<accession>A0A239LB04</accession>
<keyword evidence="2" id="KW-0812">Transmembrane</keyword>
<keyword evidence="4" id="KW-1185">Reference proteome</keyword>
<keyword evidence="2" id="KW-0472">Membrane</keyword>
<feature type="transmembrane region" description="Helical" evidence="2">
    <location>
        <begin position="274"/>
        <end position="297"/>
    </location>
</feature>
<protein>
    <submittedName>
        <fullName evidence="3">Uncharacterized protein</fullName>
    </submittedName>
</protein>
<reference evidence="3 4" key="1">
    <citation type="submission" date="2017-06" db="EMBL/GenBank/DDBJ databases">
        <authorList>
            <person name="Kim H.J."/>
            <person name="Triplett B.A."/>
        </authorList>
    </citation>
    <scope>NUCLEOTIDE SEQUENCE [LARGE SCALE GENOMIC DNA]</scope>
    <source>
        <strain evidence="3 4">CGMCC 4.1858</strain>
    </source>
</reference>
<organism evidence="3 4">
    <name type="scientific">Actinacidiphila glaucinigra</name>
    <dbReference type="NCBI Taxonomy" id="235986"/>
    <lineage>
        <taxon>Bacteria</taxon>
        <taxon>Bacillati</taxon>
        <taxon>Actinomycetota</taxon>
        <taxon>Actinomycetes</taxon>
        <taxon>Kitasatosporales</taxon>
        <taxon>Streptomycetaceae</taxon>
        <taxon>Actinacidiphila</taxon>
    </lineage>
</organism>
<evidence type="ECO:0000313" key="3">
    <source>
        <dbReference type="EMBL" id="SNT27470.1"/>
    </source>
</evidence>
<feature type="transmembrane region" description="Helical" evidence="2">
    <location>
        <begin position="220"/>
        <end position="237"/>
    </location>
</feature>
<feature type="transmembrane region" description="Helical" evidence="2">
    <location>
        <begin position="353"/>
        <end position="375"/>
    </location>
</feature>
<dbReference type="AlphaFoldDB" id="A0A239LB04"/>
<dbReference type="OrthoDB" id="4032310at2"/>
<evidence type="ECO:0000256" key="2">
    <source>
        <dbReference type="SAM" id="Phobius"/>
    </source>
</evidence>
<dbReference type="Proteomes" id="UP000198280">
    <property type="component" value="Unassembled WGS sequence"/>
</dbReference>
<dbReference type="RefSeq" id="WP_089226870.1">
    <property type="nucleotide sequence ID" value="NZ_FZOF01000019.1"/>
</dbReference>
<dbReference type="EMBL" id="FZOF01000019">
    <property type="protein sequence ID" value="SNT27470.1"/>
    <property type="molecule type" value="Genomic_DNA"/>
</dbReference>